<dbReference type="SUPFAM" id="SSF52540">
    <property type="entry name" value="P-loop containing nucleoside triphosphate hydrolases"/>
    <property type="match status" value="1"/>
</dbReference>
<keyword evidence="3" id="KW-0378">Hydrolase</keyword>
<evidence type="ECO:0000256" key="7">
    <source>
        <dbReference type="ARBA" id="ARBA00023134"/>
    </source>
</evidence>
<evidence type="ECO:0000256" key="8">
    <source>
        <dbReference type="ARBA" id="ARBA00023136"/>
    </source>
</evidence>
<name>A0AAV6J9X2_9ERIC</name>
<dbReference type="GO" id="GO:0005525">
    <property type="term" value="F:GTP binding"/>
    <property type="evidence" value="ECO:0007669"/>
    <property type="project" value="UniProtKB-KW"/>
</dbReference>
<dbReference type="Pfam" id="PF05879">
    <property type="entry name" value="RHD3_GTPase"/>
    <property type="match status" value="1"/>
</dbReference>
<dbReference type="PANTHER" id="PTHR45923">
    <property type="entry name" value="PROTEIN SEY1"/>
    <property type="match status" value="1"/>
</dbReference>
<keyword evidence="5" id="KW-1133">Transmembrane helix</keyword>
<dbReference type="CDD" id="cd01851">
    <property type="entry name" value="GBP"/>
    <property type="match status" value="1"/>
</dbReference>
<accession>A0AAV6J9X2</accession>
<keyword evidence="7" id="KW-0342">GTP-binding</keyword>
<dbReference type="InterPro" id="IPR046758">
    <property type="entry name" value="Sey1/RHD3-like_3HB"/>
</dbReference>
<dbReference type="InterPro" id="IPR030386">
    <property type="entry name" value="G_GB1_RHD3_dom"/>
</dbReference>
<evidence type="ECO:0000256" key="2">
    <source>
        <dbReference type="ARBA" id="ARBA00022741"/>
    </source>
</evidence>
<comment type="similarity">
    <text evidence="9">Belongs to the TRAFAC class dynamin-like GTPase superfamily. GB1/RHD3 GTPase family.</text>
</comment>
<comment type="caution">
    <text evidence="11">The sequence shown here is derived from an EMBL/GenBank/DDBJ whole genome shotgun (WGS) entry which is preliminary data.</text>
</comment>
<evidence type="ECO:0000256" key="3">
    <source>
        <dbReference type="ARBA" id="ARBA00022801"/>
    </source>
</evidence>
<dbReference type="GO" id="GO:0016320">
    <property type="term" value="P:endoplasmic reticulum membrane fusion"/>
    <property type="evidence" value="ECO:0007669"/>
    <property type="project" value="TreeGrafter"/>
</dbReference>
<protein>
    <recommendedName>
        <fullName evidence="10">GB1/RHD3-type G domain-containing protein</fullName>
    </recommendedName>
</protein>
<evidence type="ECO:0000256" key="1">
    <source>
        <dbReference type="ARBA" id="ARBA00022692"/>
    </source>
</evidence>
<evidence type="ECO:0000256" key="9">
    <source>
        <dbReference type="PROSITE-ProRule" id="PRU01052"/>
    </source>
</evidence>
<keyword evidence="12" id="KW-1185">Reference proteome</keyword>
<evidence type="ECO:0000313" key="11">
    <source>
        <dbReference type="EMBL" id="KAG5537881.1"/>
    </source>
</evidence>
<dbReference type="Proteomes" id="UP000823749">
    <property type="component" value="Chromosome 8"/>
</dbReference>
<dbReference type="GO" id="GO:0005783">
    <property type="term" value="C:endoplasmic reticulum"/>
    <property type="evidence" value="ECO:0007669"/>
    <property type="project" value="TreeGrafter"/>
</dbReference>
<dbReference type="PROSITE" id="PS51715">
    <property type="entry name" value="G_GB1_RHD3"/>
    <property type="match status" value="1"/>
</dbReference>
<dbReference type="InterPro" id="IPR027417">
    <property type="entry name" value="P-loop_NTPase"/>
</dbReference>
<evidence type="ECO:0000256" key="5">
    <source>
        <dbReference type="ARBA" id="ARBA00022989"/>
    </source>
</evidence>
<reference evidence="11" key="1">
    <citation type="submission" date="2020-08" db="EMBL/GenBank/DDBJ databases">
        <title>Plant Genome Project.</title>
        <authorList>
            <person name="Zhang R.-G."/>
        </authorList>
    </citation>
    <scope>NUCLEOTIDE SEQUENCE</scope>
    <source>
        <strain evidence="11">WSP0</strain>
        <tissue evidence="11">Leaf</tissue>
    </source>
</reference>
<organism evidence="11 12">
    <name type="scientific">Rhododendron griersonianum</name>
    <dbReference type="NCBI Taxonomy" id="479676"/>
    <lineage>
        <taxon>Eukaryota</taxon>
        <taxon>Viridiplantae</taxon>
        <taxon>Streptophyta</taxon>
        <taxon>Embryophyta</taxon>
        <taxon>Tracheophyta</taxon>
        <taxon>Spermatophyta</taxon>
        <taxon>Magnoliopsida</taxon>
        <taxon>eudicotyledons</taxon>
        <taxon>Gunneridae</taxon>
        <taxon>Pentapetalae</taxon>
        <taxon>asterids</taxon>
        <taxon>Ericales</taxon>
        <taxon>Ericaceae</taxon>
        <taxon>Ericoideae</taxon>
        <taxon>Rhodoreae</taxon>
        <taxon>Rhododendron</taxon>
    </lineage>
</organism>
<dbReference type="InterPro" id="IPR008803">
    <property type="entry name" value="RHD3/Sey1"/>
</dbReference>
<dbReference type="EMBL" id="JACTNZ010000008">
    <property type="protein sequence ID" value="KAG5537881.1"/>
    <property type="molecule type" value="Genomic_DNA"/>
</dbReference>
<dbReference type="AlphaFoldDB" id="A0AAV6J9X2"/>
<evidence type="ECO:0000259" key="10">
    <source>
        <dbReference type="PROSITE" id="PS51715"/>
    </source>
</evidence>
<dbReference type="Gene3D" id="3.40.50.300">
    <property type="entry name" value="P-loop containing nucleotide triphosphate hydrolases"/>
    <property type="match status" value="1"/>
</dbReference>
<dbReference type="PANTHER" id="PTHR45923:SF2">
    <property type="entry name" value="PROTEIN SEY1"/>
    <property type="match status" value="1"/>
</dbReference>
<keyword evidence="4" id="KW-0256">Endoplasmic reticulum</keyword>
<keyword evidence="6" id="KW-0175">Coiled coil</keyword>
<evidence type="ECO:0000256" key="4">
    <source>
        <dbReference type="ARBA" id="ARBA00022824"/>
    </source>
</evidence>
<dbReference type="Pfam" id="PF20428">
    <property type="entry name" value="Sey1_3HB"/>
    <property type="match status" value="1"/>
</dbReference>
<evidence type="ECO:0000313" key="12">
    <source>
        <dbReference type="Proteomes" id="UP000823749"/>
    </source>
</evidence>
<keyword evidence="2" id="KW-0547">Nucleotide-binding</keyword>
<proteinExistence type="inferred from homology"/>
<keyword evidence="1" id="KW-0812">Transmembrane</keyword>
<dbReference type="FunFam" id="3.40.50.300:FF:002271">
    <property type="entry name" value="Protein ROOT HAIR DEFECTIVE 3 homolog"/>
    <property type="match status" value="1"/>
</dbReference>
<keyword evidence="8" id="KW-0472">Membrane</keyword>
<dbReference type="GO" id="GO:0003924">
    <property type="term" value="F:GTPase activity"/>
    <property type="evidence" value="ECO:0007669"/>
    <property type="project" value="TreeGrafter"/>
</dbReference>
<evidence type="ECO:0000256" key="6">
    <source>
        <dbReference type="ARBA" id="ARBA00023054"/>
    </source>
</evidence>
<gene>
    <name evidence="11" type="ORF">RHGRI_025094</name>
</gene>
<sequence>MDKVCCSTHLIEGDGTFNVNGIESFMKEVKLAECGLSYAVVSIMGPQSSGKSTLLNHLFGTNFREMDAFKGRHISLSLSRSQTTKGIWMAHCAGIEPCTLVMDLEGTDGRERGEDDTAFEKQSALFALAVSDIVLINMWCHDIGREQAANKPLLKTVFQVMMRLFSPRKTTLMFVIRDKTRTPLENLEPVLREDIQKIWDSVPKPQAHKETPLSEFFNVEVVALSSYEEKEEQFKEQVASLRQQFFHSIAPGGLAGDRRGAVPASGFSFSAQQIWKVIKDNRDLDLPAHKVMVATVRCEEIANEKLASFVANEEWCEFDAAIQTGPVSGFGKKLTSILHICLSEYDTEATYFDDGVRTTKRKQLEEKLLQLVQPAYQSMLGHIRSGTLDKFKEAFDKALNGGEGFSVAAHSCTKIFMTQFDEQSAGTFTKFKILSVFTGCNFVYSSVSWLLKCFLYAPIDNFSATSAIGEKLISLTNFFILKLFVQYKTNLNSYKVFI</sequence>
<feature type="domain" description="GB1/RHD3-type G" evidence="10">
    <location>
        <begin position="35"/>
        <end position="258"/>
    </location>
</feature>